<keyword evidence="4 9" id="KW-0156">Chromatin regulator</keyword>
<gene>
    <name evidence="12" type="ORF">C1645_510859</name>
</gene>
<evidence type="ECO:0000313" key="13">
    <source>
        <dbReference type="Proteomes" id="UP000265703"/>
    </source>
</evidence>
<protein>
    <recommendedName>
        <fullName evidence="3 9">Chromatin modification-related protein EAF6</fullName>
    </recommendedName>
</protein>
<dbReference type="GO" id="GO:0006325">
    <property type="term" value="P:chromatin organization"/>
    <property type="evidence" value="ECO:0007669"/>
    <property type="project" value="UniProtKB-KW"/>
</dbReference>
<keyword evidence="9" id="KW-0227">DNA damage</keyword>
<keyword evidence="12" id="KW-0808">Transferase</keyword>
<evidence type="ECO:0000256" key="7">
    <source>
        <dbReference type="ARBA" id="ARBA00023163"/>
    </source>
</evidence>
<evidence type="ECO:0000313" key="12">
    <source>
        <dbReference type="EMBL" id="RIA95043.1"/>
    </source>
</evidence>
<dbReference type="GO" id="GO:0016740">
    <property type="term" value="F:transferase activity"/>
    <property type="evidence" value="ECO:0007669"/>
    <property type="project" value="UniProtKB-KW"/>
</dbReference>
<dbReference type="GO" id="GO:0035267">
    <property type="term" value="C:NuA4 histone acetyltransferase complex"/>
    <property type="evidence" value="ECO:0007669"/>
    <property type="project" value="UniProtKB-UniRule"/>
</dbReference>
<proteinExistence type="inferred from homology"/>
<comment type="subunit">
    <text evidence="9">Component of the NuA4 histone acetyltransferase complex.</text>
</comment>
<feature type="region of interest" description="Disordered" evidence="11">
    <location>
        <begin position="98"/>
        <end position="141"/>
    </location>
</feature>
<evidence type="ECO:0000256" key="10">
    <source>
        <dbReference type="SAM" id="Coils"/>
    </source>
</evidence>
<comment type="caution">
    <text evidence="12">The sequence shown here is derived from an EMBL/GenBank/DDBJ whole genome shotgun (WGS) entry which is preliminary data.</text>
</comment>
<keyword evidence="7 9" id="KW-0804">Transcription</keyword>
<evidence type="ECO:0000256" key="5">
    <source>
        <dbReference type="ARBA" id="ARBA00023015"/>
    </source>
</evidence>
<keyword evidence="13" id="KW-1185">Reference proteome</keyword>
<dbReference type="Proteomes" id="UP000265703">
    <property type="component" value="Unassembled WGS sequence"/>
</dbReference>
<dbReference type="AlphaFoldDB" id="A0A397T9W3"/>
<organism evidence="12 13">
    <name type="scientific">Glomus cerebriforme</name>
    <dbReference type="NCBI Taxonomy" id="658196"/>
    <lineage>
        <taxon>Eukaryota</taxon>
        <taxon>Fungi</taxon>
        <taxon>Fungi incertae sedis</taxon>
        <taxon>Mucoromycota</taxon>
        <taxon>Glomeromycotina</taxon>
        <taxon>Glomeromycetes</taxon>
        <taxon>Glomerales</taxon>
        <taxon>Glomeraceae</taxon>
        <taxon>Glomus</taxon>
    </lineage>
</organism>
<comment type="similarity">
    <text evidence="2 9">Belongs to the EAF6 family.</text>
</comment>
<keyword evidence="9" id="KW-0234">DNA repair</keyword>
<evidence type="ECO:0000256" key="2">
    <source>
        <dbReference type="ARBA" id="ARBA00010916"/>
    </source>
</evidence>
<evidence type="ECO:0000256" key="8">
    <source>
        <dbReference type="ARBA" id="ARBA00023242"/>
    </source>
</evidence>
<accession>A0A397T9W3</accession>
<evidence type="ECO:0000256" key="9">
    <source>
        <dbReference type="RuleBase" id="RU368022"/>
    </source>
</evidence>
<dbReference type="PANTHER" id="PTHR13476">
    <property type="entry name" value="CHROMATIN MODIFICATION-RELATED PROTEIN MEAF6"/>
    <property type="match status" value="1"/>
</dbReference>
<dbReference type="EMBL" id="QKYT01000068">
    <property type="protein sequence ID" value="RIA95043.1"/>
    <property type="molecule type" value="Genomic_DNA"/>
</dbReference>
<comment type="function">
    <text evidence="9">Component of the NuA4 histone acetyltransferase complex which is involved in transcriptional activation of selected genes principally by acetylation of nucleosomal histone H4 and H2A. The NuA4 complex is also involved in DNA repair.</text>
</comment>
<dbReference type="GO" id="GO:0006281">
    <property type="term" value="P:DNA repair"/>
    <property type="evidence" value="ECO:0007669"/>
    <property type="project" value="UniProtKB-UniRule"/>
</dbReference>
<dbReference type="Pfam" id="PF09340">
    <property type="entry name" value="NuA4"/>
    <property type="match status" value="1"/>
</dbReference>
<comment type="subcellular location">
    <subcellularLocation>
        <location evidence="1 9">Nucleus</location>
    </subcellularLocation>
</comment>
<dbReference type="OrthoDB" id="440324at2759"/>
<evidence type="ECO:0000256" key="11">
    <source>
        <dbReference type="SAM" id="MobiDB-lite"/>
    </source>
</evidence>
<evidence type="ECO:0000256" key="6">
    <source>
        <dbReference type="ARBA" id="ARBA00023054"/>
    </source>
</evidence>
<reference evidence="12 13" key="1">
    <citation type="submission" date="2018-06" db="EMBL/GenBank/DDBJ databases">
        <title>Comparative genomics reveals the genomic features of Rhizophagus irregularis, R. cerebriforme, R. diaphanum and Gigaspora rosea, and their symbiotic lifestyle signature.</title>
        <authorList>
            <person name="Morin E."/>
            <person name="San Clemente H."/>
            <person name="Chen E.C.H."/>
            <person name="De La Providencia I."/>
            <person name="Hainaut M."/>
            <person name="Kuo A."/>
            <person name="Kohler A."/>
            <person name="Murat C."/>
            <person name="Tang N."/>
            <person name="Roy S."/>
            <person name="Loubradou J."/>
            <person name="Henrissat B."/>
            <person name="Grigoriev I.V."/>
            <person name="Corradi N."/>
            <person name="Roux C."/>
            <person name="Martin F.M."/>
        </authorList>
    </citation>
    <scope>NUCLEOTIDE SEQUENCE [LARGE SCALE GENOMIC DNA]</scope>
    <source>
        <strain evidence="12 13">DAOM 227022</strain>
    </source>
</reference>
<evidence type="ECO:0000256" key="3">
    <source>
        <dbReference type="ARBA" id="ARBA00018504"/>
    </source>
</evidence>
<dbReference type="STRING" id="658196.A0A397T9W3"/>
<keyword evidence="8 9" id="KW-0539">Nucleus</keyword>
<sequence>MPDVGEDISANNNAPPVVTRQKLEEVEAELKELLVRKKQVDKSLKTIENNIWNFEGSYLEETHSGGNLIRGFDSYLRPSTEKKKRIEITPEERLFSRSSVTSEKAVSINDESSSSSDDYIKNGYKQMSSNRKKKKQRHSFTFTQEVKQEVKRIKFTYQREGKDTEEELDIN</sequence>
<name>A0A397T9W3_9GLOM</name>
<evidence type="ECO:0000256" key="1">
    <source>
        <dbReference type="ARBA" id="ARBA00004123"/>
    </source>
</evidence>
<evidence type="ECO:0000256" key="4">
    <source>
        <dbReference type="ARBA" id="ARBA00022853"/>
    </source>
</evidence>
<dbReference type="InterPro" id="IPR015418">
    <property type="entry name" value="Eaf6"/>
</dbReference>
<keyword evidence="5 9" id="KW-0805">Transcription regulation</keyword>
<feature type="coiled-coil region" evidence="10">
    <location>
        <begin position="20"/>
        <end position="50"/>
    </location>
</feature>
<keyword evidence="6 10" id="KW-0175">Coiled coil</keyword>
<dbReference type="GO" id="GO:0005634">
    <property type="term" value="C:nucleus"/>
    <property type="evidence" value="ECO:0007669"/>
    <property type="project" value="UniProtKB-SubCell"/>
</dbReference>